<gene>
    <name evidence="1" type="ORF">H4Q31_14205</name>
</gene>
<name>A0A841THN0_9BACL</name>
<dbReference type="Proteomes" id="UP000574133">
    <property type="component" value="Unassembled WGS sequence"/>
</dbReference>
<proteinExistence type="predicted"/>
<dbReference type="RefSeq" id="WP_185179721.1">
    <property type="nucleotide sequence ID" value="NZ_CBCSEP010000009.1"/>
</dbReference>
<dbReference type="AlphaFoldDB" id="A0A841THN0"/>
<dbReference type="EMBL" id="JACJVN010000055">
    <property type="protein sequence ID" value="MBB6678457.1"/>
    <property type="molecule type" value="Genomic_DNA"/>
</dbReference>
<protein>
    <submittedName>
        <fullName evidence="1">Uncharacterized protein</fullName>
    </submittedName>
</protein>
<sequence>MEQFHCHFNVSSFMNKTIYVATLMERASQERSGAKAQARTCACGEAAGQALPGAIPRVSPLEHPLQREADQVKMRQFDSFLKKKVLSLSRA</sequence>
<accession>A0A841THN0</accession>
<keyword evidence="2" id="KW-1185">Reference proteome</keyword>
<evidence type="ECO:0000313" key="1">
    <source>
        <dbReference type="EMBL" id="MBB6678457.1"/>
    </source>
</evidence>
<reference evidence="1 2" key="1">
    <citation type="submission" date="2020-08" db="EMBL/GenBank/DDBJ databases">
        <title>Cohnella phylogeny.</title>
        <authorList>
            <person name="Dunlap C."/>
        </authorList>
    </citation>
    <scope>NUCLEOTIDE SEQUENCE [LARGE SCALE GENOMIC DNA]</scope>
    <source>
        <strain evidence="1 2">DSM 103658</strain>
    </source>
</reference>
<organism evidence="1 2">
    <name type="scientific">Cohnella lubricantis</name>
    <dbReference type="NCBI Taxonomy" id="2163172"/>
    <lineage>
        <taxon>Bacteria</taxon>
        <taxon>Bacillati</taxon>
        <taxon>Bacillota</taxon>
        <taxon>Bacilli</taxon>
        <taxon>Bacillales</taxon>
        <taxon>Paenibacillaceae</taxon>
        <taxon>Cohnella</taxon>
    </lineage>
</organism>
<evidence type="ECO:0000313" key="2">
    <source>
        <dbReference type="Proteomes" id="UP000574133"/>
    </source>
</evidence>
<comment type="caution">
    <text evidence="1">The sequence shown here is derived from an EMBL/GenBank/DDBJ whole genome shotgun (WGS) entry which is preliminary data.</text>
</comment>